<evidence type="ECO:0008006" key="3">
    <source>
        <dbReference type="Google" id="ProtNLM"/>
    </source>
</evidence>
<dbReference type="Gene3D" id="1.10.10.10">
    <property type="entry name" value="Winged helix-like DNA-binding domain superfamily/Winged helix DNA-binding domain"/>
    <property type="match status" value="1"/>
</dbReference>
<proteinExistence type="predicted"/>
<dbReference type="InterPro" id="IPR036388">
    <property type="entry name" value="WH-like_DNA-bd_sf"/>
</dbReference>
<dbReference type="EMBL" id="CP036532">
    <property type="protein sequence ID" value="QBK31342.1"/>
    <property type="molecule type" value="Genomic_DNA"/>
</dbReference>
<dbReference type="Pfam" id="PF25212">
    <property type="entry name" value="HVO_A0114"/>
    <property type="match status" value="1"/>
</dbReference>
<dbReference type="RefSeq" id="WP_131617007.1">
    <property type="nucleotide sequence ID" value="NZ_CP036532.1"/>
</dbReference>
<dbReference type="Proteomes" id="UP000293719">
    <property type="component" value="Chromosome"/>
</dbReference>
<keyword evidence="2" id="KW-1185">Reference proteome</keyword>
<accession>A0A4P6V1U2</accession>
<protein>
    <recommendedName>
        <fullName evidence="3">MarR family transcriptional regulator</fullName>
    </recommendedName>
</protein>
<dbReference type="SUPFAM" id="SSF46785">
    <property type="entry name" value="Winged helix' DNA-binding domain"/>
    <property type="match status" value="1"/>
</dbReference>
<evidence type="ECO:0000313" key="2">
    <source>
        <dbReference type="Proteomes" id="UP000293719"/>
    </source>
</evidence>
<dbReference type="AlphaFoldDB" id="A0A4P6V1U2"/>
<sequence length="118" mass="13215">MVQPEIAWQRIREAARKIDAGIDPDEPSHLGFATMDQLLGVLTPNRWKLIQTLHKAGPISIRALAKLLERDYRGVHADVVKLMEYDLVTRNAAKRVFVPWDKITAEISAVSNETGEAA</sequence>
<gene>
    <name evidence="1" type="ORF">E0E05_12455</name>
</gene>
<dbReference type="OrthoDB" id="7471569at2"/>
<name>A0A4P6V1U2_9HYPH</name>
<dbReference type="KEGG" id="rpod:E0E05_12455"/>
<organism evidence="1 2">
    <name type="scientific">Roseitalea porphyridii</name>
    <dbReference type="NCBI Taxonomy" id="1852022"/>
    <lineage>
        <taxon>Bacteria</taxon>
        <taxon>Pseudomonadati</taxon>
        <taxon>Pseudomonadota</taxon>
        <taxon>Alphaproteobacteria</taxon>
        <taxon>Hyphomicrobiales</taxon>
        <taxon>Ahrensiaceae</taxon>
        <taxon>Roseitalea</taxon>
    </lineage>
</organism>
<dbReference type="InterPro" id="IPR036390">
    <property type="entry name" value="WH_DNA-bd_sf"/>
</dbReference>
<evidence type="ECO:0000313" key="1">
    <source>
        <dbReference type="EMBL" id="QBK31342.1"/>
    </source>
</evidence>
<reference evidence="1 2" key="1">
    <citation type="journal article" date="2017" name="Int. J. Syst. Evol. Microbiol.">
        <title>Roseitalea porphyridii gen. nov., sp. nov., isolated from a red alga, and reclassification of Hoeflea suaedae Chung et al. 2013 as Pseudohoeflea suaedae gen. nov., comb. nov.</title>
        <authorList>
            <person name="Hyeon J.W."/>
            <person name="Jeong S.E."/>
            <person name="Baek K."/>
            <person name="Jeon C.O."/>
        </authorList>
    </citation>
    <scope>NUCLEOTIDE SEQUENCE [LARGE SCALE GENOMIC DNA]</scope>
    <source>
        <strain evidence="1 2">MA7-20</strain>
    </source>
</reference>
<dbReference type="GeneID" id="90768111"/>